<dbReference type="InterPro" id="IPR006684">
    <property type="entry name" value="YbgC/YbaW"/>
</dbReference>
<dbReference type="PIRSF" id="PIRSF003230">
    <property type="entry name" value="YbgC"/>
    <property type="match status" value="1"/>
</dbReference>
<sequence>MQVTSLYKYKTTVRFSDTDKNGHVNNGKYFDYFEEARTTWAYEESDLMKWAEDNGVQFVIVEQSCKYIRPLLHPANIEVSHHIVKYGAASIEFEAYIKLCNSEELMATAKIKIACYNPRTNRPEKIPAHIKQTILKKND</sequence>
<dbReference type="Pfam" id="PF13279">
    <property type="entry name" value="4HBT_2"/>
    <property type="match status" value="1"/>
</dbReference>
<reference evidence="3 5" key="1">
    <citation type="submission" date="2017-06" db="EMBL/GenBank/DDBJ databases">
        <title>Complete genome of Francisella adeliensis.</title>
        <authorList>
            <person name="Vallesi A."/>
            <person name="Sjodin A."/>
        </authorList>
    </citation>
    <scope>NUCLEOTIDE SEQUENCE [LARGE SCALE GENOMIC DNA]</scope>
    <source>
        <strain evidence="3 5">FDC440</strain>
    </source>
</reference>
<gene>
    <name evidence="3" type="ORF">CDH04_06255</name>
    <name evidence="4" type="ORF">FZC43_06255</name>
</gene>
<evidence type="ECO:0000256" key="2">
    <source>
        <dbReference type="ARBA" id="ARBA00022801"/>
    </source>
</evidence>
<reference evidence="4 6" key="2">
    <citation type="submission" date="2019-08" db="EMBL/GenBank/DDBJ databases">
        <title>Complete genome sequences of Francisella adeliensis (FSC1325 and FSC1326).</title>
        <authorList>
            <person name="Ohrman C."/>
            <person name="Uneklint I."/>
            <person name="Vallesi A."/>
            <person name="Karlsson L."/>
            <person name="Sjodin A."/>
        </authorList>
    </citation>
    <scope>NUCLEOTIDE SEQUENCE [LARGE SCALE GENOMIC DNA]</scope>
    <source>
        <strain evidence="4 6">FSC1325</strain>
    </source>
</reference>
<dbReference type="SUPFAM" id="SSF54637">
    <property type="entry name" value="Thioesterase/thiol ester dehydrase-isomerase"/>
    <property type="match status" value="1"/>
</dbReference>
<dbReference type="GO" id="GO:0047617">
    <property type="term" value="F:fatty acyl-CoA hydrolase activity"/>
    <property type="evidence" value="ECO:0007669"/>
    <property type="project" value="TreeGrafter"/>
</dbReference>
<dbReference type="PANTHER" id="PTHR31793">
    <property type="entry name" value="4-HYDROXYBENZOYL-COA THIOESTERASE FAMILY MEMBER"/>
    <property type="match status" value="1"/>
</dbReference>
<dbReference type="Gene3D" id="3.10.129.10">
    <property type="entry name" value="Hotdog Thioesterase"/>
    <property type="match status" value="1"/>
</dbReference>
<keyword evidence="2" id="KW-0378">Hydrolase</keyword>
<evidence type="ECO:0000313" key="3">
    <source>
        <dbReference type="EMBL" id="AXA34035.1"/>
    </source>
</evidence>
<dbReference type="AlphaFoldDB" id="A0A2Z4Y079"/>
<dbReference type="EMBL" id="CP043424">
    <property type="protein sequence ID" value="QIW12273.1"/>
    <property type="molecule type" value="Genomic_DNA"/>
</dbReference>
<dbReference type="PANTHER" id="PTHR31793:SF27">
    <property type="entry name" value="NOVEL THIOESTERASE SUPERFAMILY DOMAIN AND SAPOSIN A-TYPE DOMAIN CONTAINING PROTEIN (0610012H03RIK)"/>
    <property type="match status" value="1"/>
</dbReference>
<evidence type="ECO:0000313" key="6">
    <source>
        <dbReference type="Proteomes" id="UP000681131"/>
    </source>
</evidence>
<dbReference type="Proteomes" id="UP000681131">
    <property type="component" value="Chromosome"/>
</dbReference>
<evidence type="ECO:0000256" key="1">
    <source>
        <dbReference type="ARBA" id="ARBA00005953"/>
    </source>
</evidence>
<evidence type="ECO:0000313" key="5">
    <source>
        <dbReference type="Proteomes" id="UP000251120"/>
    </source>
</evidence>
<keyword evidence="6" id="KW-1185">Reference proteome</keyword>
<dbReference type="OrthoDB" id="9799036at2"/>
<dbReference type="KEGG" id="fad:CDH04_06255"/>
<protein>
    <submittedName>
        <fullName evidence="3 4">Thioesterase</fullName>
    </submittedName>
</protein>
<dbReference type="InterPro" id="IPR029069">
    <property type="entry name" value="HotDog_dom_sf"/>
</dbReference>
<comment type="similarity">
    <text evidence="1">Belongs to the 4-hydroxybenzoyl-CoA thioesterase family.</text>
</comment>
<dbReference type="Proteomes" id="UP000251120">
    <property type="component" value="Chromosome"/>
</dbReference>
<evidence type="ECO:0000313" key="4">
    <source>
        <dbReference type="EMBL" id="QIW12273.1"/>
    </source>
</evidence>
<dbReference type="RefSeq" id="WP_112870211.1">
    <property type="nucleotide sequence ID" value="NZ_CP021781.1"/>
</dbReference>
<proteinExistence type="inferred from homology"/>
<organism evidence="3 5">
    <name type="scientific">Francisella adeliensis</name>
    <dbReference type="NCBI Taxonomy" id="2007306"/>
    <lineage>
        <taxon>Bacteria</taxon>
        <taxon>Pseudomonadati</taxon>
        <taxon>Pseudomonadota</taxon>
        <taxon>Gammaproteobacteria</taxon>
        <taxon>Thiotrichales</taxon>
        <taxon>Francisellaceae</taxon>
        <taxon>Francisella</taxon>
    </lineage>
</organism>
<dbReference type="EMBL" id="CP021781">
    <property type="protein sequence ID" value="AXA34035.1"/>
    <property type="molecule type" value="Genomic_DNA"/>
</dbReference>
<name>A0A2Z4Y079_9GAMM</name>
<dbReference type="CDD" id="cd00586">
    <property type="entry name" value="4HBT"/>
    <property type="match status" value="1"/>
</dbReference>
<accession>A0A2Z4Y079</accession>
<dbReference type="InterPro" id="IPR050563">
    <property type="entry name" value="4-hydroxybenzoyl-CoA_TE"/>
</dbReference>